<reference evidence="2 3" key="1">
    <citation type="submission" date="2024-02" db="EMBL/GenBank/DDBJ databases">
        <title>Deinococcus carri NBRC 110142.</title>
        <authorList>
            <person name="Ichikawa N."/>
            <person name="Katano-Makiyama Y."/>
            <person name="Hidaka K."/>
        </authorList>
    </citation>
    <scope>NUCLEOTIDE SEQUENCE [LARGE SCALE GENOMIC DNA]</scope>
    <source>
        <strain evidence="2 3">NBRC 110142</strain>
    </source>
</reference>
<dbReference type="RefSeq" id="WP_345463783.1">
    <property type="nucleotide sequence ID" value="NZ_BAABRP010000005.1"/>
</dbReference>
<dbReference type="EMBL" id="BAABRP010000005">
    <property type="protein sequence ID" value="GAA5512961.1"/>
    <property type="molecule type" value="Genomic_DNA"/>
</dbReference>
<feature type="transmembrane region" description="Helical" evidence="1">
    <location>
        <begin position="185"/>
        <end position="203"/>
    </location>
</feature>
<accession>A0ABP9W7H7</accession>
<evidence type="ECO:0008006" key="4">
    <source>
        <dbReference type="Google" id="ProtNLM"/>
    </source>
</evidence>
<feature type="transmembrane region" description="Helical" evidence="1">
    <location>
        <begin position="103"/>
        <end position="122"/>
    </location>
</feature>
<evidence type="ECO:0000313" key="3">
    <source>
        <dbReference type="Proteomes" id="UP001401887"/>
    </source>
</evidence>
<keyword evidence="1" id="KW-0812">Transmembrane</keyword>
<evidence type="ECO:0000313" key="2">
    <source>
        <dbReference type="EMBL" id="GAA5512961.1"/>
    </source>
</evidence>
<keyword evidence="3" id="KW-1185">Reference proteome</keyword>
<proteinExistence type="predicted"/>
<sequence length="417" mass="45829">MALPASPAPARPPLRQRVGFRFALVYGLLTVTNGLFLPWQAASAWFAQTVVHQPLPPRLPQNGSGDTLENYVLAALFLLTALLVTLVWSLLERRGHLTERLFWSAHTALRFYAGFFLLFYGWSKVLLSQMPAPDLTDLLTPLGEMSPMGLLWRSVGAFPLYEVAGGLAEAVAGALLLFRRTSLPGALLGAGVMAYVFLLNLSYDVPVKLFSAHLLLFCLLLLIPFLPRLWALLLNRPAAPVRFPVPHARPLWRWLGAGGAALLALAALAYPPFAVSQMQRQYAAWPAASDLAGIYTVLNDSRPAAARLEDDTRWQKVALSDRVYSQSGQTYSGVRVRRVSGDDLRGTYEADPTAAELTVTLRGSSTTFRSTRTPAGHLLLRGEEGGTPFTLELAPDPDAQRLTTRGFHWVNETPFNR</sequence>
<gene>
    <name evidence="2" type="ORF">Dcar01_01685</name>
</gene>
<comment type="caution">
    <text evidence="2">The sequence shown here is derived from an EMBL/GenBank/DDBJ whole genome shotgun (WGS) entry which is preliminary data.</text>
</comment>
<keyword evidence="1" id="KW-0472">Membrane</keyword>
<feature type="transmembrane region" description="Helical" evidence="1">
    <location>
        <begin position="71"/>
        <end position="91"/>
    </location>
</feature>
<organism evidence="2 3">
    <name type="scientific">Deinococcus carri</name>
    <dbReference type="NCBI Taxonomy" id="1211323"/>
    <lineage>
        <taxon>Bacteria</taxon>
        <taxon>Thermotogati</taxon>
        <taxon>Deinococcota</taxon>
        <taxon>Deinococci</taxon>
        <taxon>Deinococcales</taxon>
        <taxon>Deinococcaceae</taxon>
        <taxon>Deinococcus</taxon>
    </lineage>
</organism>
<keyword evidence="1" id="KW-1133">Transmembrane helix</keyword>
<feature type="transmembrane region" description="Helical" evidence="1">
    <location>
        <begin position="251"/>
        <end position="270"/>
    </location>
</feature>
<feature type="transmembrane region" description="Helical" evidence="1">
    <location>
        <begin position="20"/>
        <end position="39"/>
    </location>
</feature>
<evidence type="ECO:0000256" key="1">
    <source>
        <dbReference type="SAM" id="Phobius"/>
    </source>
</evidence>
<feature type="transmembrane region" description="Helical" evidence="1">
    <location>
        <begin position="209"/>
        <end position="230"/>
    </location>
</feature>
<name>A0ABP9W7H7_9DEIO</name>
<protein>
    <recommendedName>
        <fullName evidence="4">DoxX family protein</fullName>
    </recommendedName>
</protein>
<dbReference type="Proteomes" id="UP001401887">
    <property type="component" value="Unassembled WGS sequence"/>
</dbReference>